<dbReference type="RefSeq" id="WP_068324072.1">
    <property type="nucleotide sequence ID" value="NZ_CP010835.1"/>
</dbReference>
<dbReference type="PATRIC" id="fig|1609559.3.peg.2025"/>
<dbReference type="Pfam" id="PF12838">
    <property type="entry name" value="Fer4_7"/>
    <property type="match status" value="1"/>
</dbReference>
<dbReference type="PROSITE" id="PS00198">
    <property type="entry name" value="4FE4S_FER_1"/>
    <property type="match status" value="2"/>
</dbReference>
<evidence type="ECO:0000256" key="4">
    <source>
        <dbReference type="ARBA" id="ARBA00023004"/>
    </source>
</evidence>
<evidence type="ECO:0000259" key="6">
    <source>
        <dbReference type="PROSITE" id="PS51379"/>
    </source>
</evidence>
<dbReference type="PROSITE" id="PS51379">
    <property type="entry name" value="4FE4S_FER_2"/>
    <property type="match status" value="2"/>
</dbReference>
<dbReference type="STRING" id="1609559.TQ32_09795"/>
<evidence type="ECO:0000256" key="5">
    <source>
        <dbReference type="ARBA" id="ARBA00023014"/>
    </source>
</evidence>
<keyword evidence="2" id="KW-0479">Metal-binding</keyword>
<evidence type="ECO:0000313" key="7">
    <source>
        <dbReference type="EMBL" id="AMM54744.1"/>
    </source>
</evidence>
<evidence type="ECO:0000256" key="1">
    <source>
        <dbReference type="ARBA" id="ARBA00022485"/>
    </source>
</evidence>
<dbReference type="Proteomes" id="UP000070587">
    <property type="component" value="Chromosome"/>
</dbReference>
<dbReference type="KEGG" id="pyc:TQ32_09795"/>
<sequence>MTVTLKYPFVKLEAPPEYRGIPQIDPMLCIGCGACINACPPDAILRIDDYEKGTRKIVLDVGRCIRCARCEEVCPTGAIKLTNFFEAASSDRKDHVEVVELRLVRCKNCGRYADFTVRQVQKALQILPKKVLEEDALEEKIWLCRDCRRKGTVDRMIRASREVVL</sequence>
<dbReference type="GO" id="GO:0046872">
    <property type="term" value="F:metal ion binding"/>
    <property type="evidence" value="ECO:0007669"/>
    <property type="project" value="UniProtKB-KW"/>
</dbReference>
<proteinExistence type="predicted"/>
<accession>A0A127BBN6</accession>
<dbReference type="InterPro" id="IPR010226">
    <property type="entry name" value="NADH_quinone_OxRdtase_chainI"/>
</dbReference>
<reference evidence="8" key="1">
    <citation type="submission" date="2015-02" db="EMBL/GenBank/DDBJ databases">
        <title>Pyrococcus kukulkanii sp. nov., a novel hyperthermophilic archaeon isolated from a deep-sea hydrothermal vent at the Guaymas Basin.</title>
        <authorList>
            <person name="Oger P.M."/>
            <person name="Callac N."/>
            <person name="Jebbar M."/>
            <person name="Godfroy A."/>
        </authorList>
    </citation>
    <scope>NUCLEOTIDE SEQUENCE [LARGE SCALE GENOMIC DNA]</scope>
    <source>
        <strain evidence="8">NCB100</strain>
    </source>
</reference>
<dbReference type="InterPro" id="IPR017896">
    <property type="entry name" value="4Fe4S_Fe-S-bd"/>
</dbReference>
<feature type="domain" description="4Fe-4S ferredoxin-type" evidence="6">
    <location>
        <begin position="55"/>
        <end position="84"/>
    </location>
</feature>
<dbReference type="AlphaFoldDB" id="A0A127BBN6"/>
<dbReference type="GO" id="GO:0051539">
    <property type="term" value="F:4 iron, 4 sulfur cluster binding"/>
    <property type="evidence" value="ECO:0007669"/>
    <property type="project" value="UniProtKB-KW"/>
</dbReference>
<keyword evidence="4" id="KW-0408">Iron</keyword>
<gene>
    <name evidence="7" type="ORF">TQ32_09795</name>
</gene>
<keyword evidence="1" id="KW-0004">4Fe-4S</keyword>
<dbReference type="PANTHER" id="PTHR10849:SF35">
    <property type="entry name" value="FORMATE HYDROGENLYASE SUBUNIT 6-RELATED"/>
    <property type="match status" value="1"/>
</dbReference>
<dbReference type="GeneID" id="28492132"/>
<dbReference type="GO" id="GO:0009060">
    <property type="term" value="P:aerobic respiration"/>
    <property type="evidence" value="ECO:0007669"/>
    <property type="project" value="TreeGrafter"/>
</dbReference>
<name>A0A127BBN6_9EURY</name>
<feature type="domain" description="4Fe-4S ferredoxin-type" evidence="6">
    <location>
        <begin position="20"/>
        <end position="50"/>
    </location>
</feature>
<dbReference type="GO" id="GO:0003954">
    <property type="term" value="F:NADH dehydrogenase activity"/>
    <property type="evidence" value="ECO:0007669"/>
    <property type="project" value="TreeGrafter"/>
</dbReference>
<dbReference type="OrthoDB" id="23478at2157"/>
<dbReference type="EMBL" id="CP010835">
    <property type="protein sequence ID" value="AMM54744.1"/>
    <property type="molecule type" value="Genomic_DNA"/>
</dbReference>
<dbReference type="Gene3D" id="3.30.70.3270">
    <property type="match status" value="1"/>
</dbReference>
<keyword evidence="3" id="KW-0677">Repeat</keyword>
<dbReference type="SUPFAM" id="SSF54862">
    <property type="entry name" value="4Fe-4S ferredoxins"/>
    <property type="match status" value="1"/>
</dbReference>
<dbReference type="PANTHER" id="PTHR10849">
    <property type="entry name" value="NADH DEHYDROGENASE UBIQUINONE IRON-SULFUR PROTEIN 8, MITOCHONDRIAL"/>
    <property type="match status" value="1"/>
</dbReference>
<reference evidence="7 8" key="2">
    <citation type="journal article" date="2016" name="Int. J. Syst. Evol. Microbiol.">
        <title>Pyrococcus kukulkanii sp. nov., a hyperthermophilic, piezophilic archaeon isolated from a deep-sea hydrothermal vent.</title>
        <authorList>
            <person name="Callac N."/>
            <person name="Oger P."/>
            <person name="Lesongeur F."/>
            <person name="Rattray J.E."/>
            <person name="Vannier P."/>
            <person name="Michoud G."/>
            <person name="Beauverger M."/>
            <person name="Gayet N."/>
            <person name="Rouxel O."/>
            <person name="Jebbar M."/>
            <person name="Godfroy A."/>
        </authorList>
    </citation>
    <scope>NUCLEOTIDE SEQUENCE [LARGE SCALE GENOMIC DNA]</scope>
    <source>
        <strain evidence="7 8">NCB100</strain>
    </source>
</reference>
<protein>
    <submittedName>
        <fullName evidence="7">Hydrogenase</fullName>
    </submittedName>
</protein>
<dbReference type="InterPro" id="IPR017900">
    <property type="entry name" value="4Fe4S_Fe_S_CS"/>
</dbReference>
<keyword evidence="5" id="KW-0411">Iron-sulfur</keyword>
<evidence type="ECO:0000256" key="2">
    <source>
        <dbReference type="ARBA" id="ARBA00022723"/>
    </source>
</evidence>
<dbReference type="GO" id="GO:0016020">
    <property type="term" value="C:membrane"/>
    <property type="evidence" value="ECO:0007669"/>
    <property type="project" value="InterPro"/>
</dbReference>
<evidence type="ECO:0000313" key="8">
    <source>
        <dbReference type="Proteomes" id="UP000070587"/>
    </source>
</evidence>
<organism evidence="7 8">
    <name type="scientific">Pyrococcus kukulkanii</name>
    <dbReference type="NCBI Taxonomy" id="1609559"/>
    <lineage>
        <taxon>Archaea</taxon>
        <taxon>Methanobacteriati</taxon>
        <taxon>Methanobacteriota</taxon>
        <taxon>Thermococci</taxon>
        <taxon>Thermococcales</taxon>
        <taxon>Thermococcaceae</taxon>
        <taxon>Pyrococcus</taxon>
    </lineage>
</organism>
<evidence type="ECO:0000256" key="3">
    <source>
        <dbReference type="ARBA" id="ARBA00022737"/>
    </source>
</evidence>